<organism evidence="2 3">
    <name type="scientific">Coprinellus micaceus</name>
    <name type="common">Glistening ink-cap mushroom</name>
    <name type="synonym">Coprinus micaceus</name>
    <dbReference type="NCBI Taxonomy" id="71717"/>
    <lineage>
        <taxon>Eukaryota</taxon>
        <taxon>Fungi</taxon>
        <taxon>Dikarya</taxon>
        <taxon>Basidiomycota</taxon>
        <taxon>Agaricomycotina</taxon>
        <taxon>Agaricomycetes</taxon>
        <taxon>Agaricomycetidae</taxon>
        <taxon>Agaricales</taxon>
        <taxon>Agaricineae</taxon>
        <taxon>Psathyrellaceae</taxon>
        <taxon>Coprinellus</taxon>
    </lineage>
</organism>
<gene>
    <name evidence="2" type="ORF">FA13DRAFT_1801274</name>
</gene>
<evidence type="ECO:0000256" key="1">
    <source>
        <dbReference type="SAM" id="MobiDB-lite"/>
    </source>
</evidence>
<feature type="compositionally biased region" description="Polar residues" evidence="1">
    <location>
        <begin position="98"/>
        <end position="113"/>
    </location>
</feature>
<evidence type="ECO:0000313" key="3">
    <source>
        <dbReference type="Proteomes" id="UP000298030"/>
    </source>
</evidence>
<feature type="compositionally biased region" description="Polar residues" evidence="1">
    <location>
        <begin position="39"/>
        <end position="62"/>
    </location>
</feature>
<feature type="compositionally biased region" description="Basic residues" evidence="1">
    <location>
        <begin position="114"/>
        <end position="135"/>
    </location>
</feature>
<keyword evidence="3" id="KW-1185">Reference proteome</keyword>
<name>A0A4Y7SEF2_COPMI</name>
<reference evidence="2 3" key="1">
    <citation type="journal article" date="2019" name="Nat. Ecol. Evol.">
        <title>Megaphylogeny resolves global patterns of mushroom evolution.</title>
        <authorList>
            <person name="Varga T."/>
            <person name="Krizsan K."/>
            <person name="Foldi C."/>
            <person name="Dima B."/>
            <person name="Sanchez-Garcia M."/>
            <person name="Sanchez-Ramirez S."/>
            <person name="Szollosi G.J."/>
            <person name="Szarkandi J.G."/>
            <person name="Papp V."/>
            <person name="Albert L."/>
            <person name="Andreopoulos W."/>
            <person name="Angelini C."/>
            <person name="Antonin V."/>
            <person name="Barry K.W."/>
            <person name="Bougher N.L."/>
            <person name="Buchanan P."/>
            <person name="Buyck B."/>
            <person name="Bense V."/>
            <person name="Catcheside P."/>
            <person name="Chovatia M."/>
            <person name="Cooper J."/>
            <person name="Damon W."/>
            <person name="Desjardin D."/>
            <person name="Finy P."/>
            <person name="Geml J."/>
            <person name="Haridas S."/>
            <person name="Hughes K."/>
            <person name="Justo A."/>
            <person name="Karasinski D."/>
            <person name="Kautmanova I."/>
            <person name="Kiss B."/>
            <person name="Kocsube S."/>
            <person name="Kotiranta H."/>
            <person name="LaButti K.M."/>
            <person name="Lechner B.E."/>
            <person name="Liimatainen K."/>
            <person name="Lipzen A."/>
            <person name="Lukacs Z."/>
            <person name="Mihaltcheva S."/>
            <person name="Morgado L.N."/>
            <person name="Niskanen T."/>
            <person name="Noordeloos M.E."/>
            <person name="Ohm R.A."/>
            <person name="Ortiz-Santana B."/>
            <person name="Ovrebo C."/>
            <person name="Racz N."/>
            <person name="Riley R."/>
            <person name="Savchenko A."/>
            <person name="Shiryaev A."/>
            <person name="Soop K."/>
            <person name="Spirin V."/>
            <person name="Szebenyi C."/>
            <person name="Tomsovsky M."/>
            <person name="Tulloss R.E."/>
            <person name="Uehling J."/>
            <person name="Grigoriev I.V."/>
            <person name="Vagvolgyi C."/>
            <person name="Papp T."/>
            <person name="Martin F.M."/>
            <person name="Miettinen O."/>
            <person name="Hibbett D.S."/>
            <person name="Nagy L.G."/>
        </authorList>
    </citation>
    <scope>NUCLEOTIDE SEQUENCE [LARGE SCALE GENOMIC DNA]</scope>
    <source>
        <strain evidence="2 3">FP101781</strain>
    </source>
</reference>
<evidence type="ECO:0000313" key="2">
    <source>
        <dbReference type="EMBL" id="TEB20180.1"/>
    </source>
</evidence>
<protein>
    <submittedName>
        <fullName evidence="2">Uncharacterized protein</fullName>
    </submittedName>
</protein>
<comment type="caution">
    <text evidence="2">The sequence shown here is derived from an EMBL/GenBank/DDBJ whole genome shotgun (WGS) entry which is preliminary data.</text>
</comment>
<accession>A0A4Y7SEF2</accession>
<dbReference type="Proteomes" id="UP000298030">
    <property type="component" value="Unassembled WGS sequence"/>
</dbReference>
<proteinExistence type="predicted"/>
<dbReference type="AlphaFoldDB" id="A0A4Y7SEF2"/>
<feature type="region of interest" description="Disordered" evidence="1">
    <location>
        <begin position="33"/>
        <end position="135"/>
    </location>
</feature>
<dbReference type="EMBL" id="QPFP01000152">
    <property type="protein sequence ID" value="TEB20180.1"/>
    <property type="molecule type" value="Genomic_DNA"/>
</dbReference>
<sequence length="135" mass="14589">MPYRFPLFKARVSTLNIQSYNGREAFKCTTNGGAYVVNGTFNGTQNNGPVYPPSSQGNSSDRGQPGYAPSHFEGPPQESPEADVAAGHPDPTRPADTSAPTGTVQQPGPSSNGTRRRLSRRPPPRRVLRTHTRVE</sequence>